<protein>
    <recommendedName>
        <fullName evidence="4">Flavoprotein oxygenase</fullName>
    </recommendedName>
</protein>
<feature type="region of interest" description="Disordered" evidence="1">
    <location>
        <begin position="166"/>
        <end position="195"/>
    </location>
</feature>
<feature type="region of interest" description="Disordered" evidence="1">
    <location>
        <begin position="536"/>
        <end position="561"/>
    </location>
</feature>
<accession>A0A7R7XSY7</accession>
<feature type="compositionally biased region" description="Polar residues" evidence="1">
    <location>
        <begin position="658"/>
        <end position="672"/>
    </location>
</feature>
<feature type="compositionally biased region" description="Polar residues" evidence="1">
    <location>
        <begin position="692"/>
        <end position="704"/>
    </location>
</feature>
<dbReference type="KEGG" id="apuu:APUU_50930A"/>
<feature type="compositionally biased region" description="Acidic residues" evidence="1">
    <location>
        <begin position="642"/>
        <end position="652"/>
    </location>
</feature>
<evidence type="ECO:0000256" key="1">
    <source>
        <dbReference type="SAM" id="MobiDB-lite"/>
    </source>
</evidence>
<feature type="compositionally biased region" description="Acidic residues" evidence="1">
    <location>
        <begin position="329"/>
        <end position="338"/>
    </location>
</feature>
<feature type="compositionally biased region" description="Polar residues" evidence="1">
    <location>
        <begin position="536"/>
        <end position="546"/>
    </location>
</feature>
<proteinExistence type="predicted"/>
<dbReference type="EMBL" id="AP024447">
    <property type="protein sequence ID" value="BCS26219.1"/>
    <property type="molecule type" value="Genomic_DNA"/>
</dbReference>
<gene>
    <name evidence="2" type="ORF">APUU_50930A</name>
</gene>
<dbReference type="Proteomes" id="UP000654913">
    <property type="component" value="Chromosome 5"/>
</dbReference>
<feature type="region of interest" description="Disordered" evidence="1">
    <location>
        <begin position="310"/>
        <end position="339"/>
    </location>
</feature>
<feature type="compositionally biased region" description="Basic and acidic residues" evidence="1">
    <location>
        <begin position="310"/>
        <end position="328"/>
    </location>
</feature>
<feature type="region of interest" description="Disordered" evidence="1">
    <location>
        <begin position="408"/>
        <end position="463"/>
    </location>
</feature>
<feature type="region of interest" description="Disordered" evidence="1">
    <location>
        <begin position="577"/>
        <end position="794"/>
    </location>
</feature>
<dbReference type="GeneID" id="64976224"/>
<feature type="region of interest" description="Disordered" evidence="1">
    <location>
        <begin position="54"/>
        <end position="102"/>
    </location>
</feature>
<organism evidence="2 3">
    <name type="scientific">Aspergillus puulaauensis</name>
    <dbReference type="NCBI Taxonomy" id="1220207"/>
    <lineage>
        <taxon>Eukaryota</taxon>
        <taxon>Fungi</taxon>
        <taxon>Dikarya</taxon>
        <taxon>Ascomycota</taxon>
        <taxon>Pezizomycotina</taxon>
        <taxon>Eurotiomycetes</taxon>
        <taxon>Eurotiomycetidae</taxon>
        <taxon>Eurotiales</taxon>
        <taxon>Aspergillaceae</taxon>
        <taxon>Aspergillus</taxon>
    </lineage>
</organism>
<feature type="compositionally biased region" description="Polar residues" evidence="1">
    <location>
        <begin position="430"/>
        <end position="443"/>
    </location>
</feature>
<name>A0A7R7XSY7_9EURO</name>
<feature type="compositionally biased region" description="Polar residues" evidence="1">
    <location>
        <begin position="183"/>
        <end position="195"/>
    </location>
</feature>
<dbReference type="AlphaFoldDB" id="A0A7R7XSY7"/>
<evidence type="ECO:0000313" key="3">
    <source>
        <dbReference type="Proteomes" id="UP000654913"/>
    </source>
</evidence>
<feature type="region of interest" description="Disordered" evidence="1">
    <location>
        <begin position="1"/>
        <end position="36"/>
    </location>
</feature>
<feature type="compositionally biased region" description="Polar residues" evidence="1">
    <location>
        <begin position="54"/>
        <end position="73"/>
    </location>
</feature>
<dbReference type="OrthoDB" id="5369448at2759"/>
<dbReference type="RefSeq" id="XP_041558413.1">
    <property type="nucleotide sequence ID" value="XM_041705982.1"/>
</dbReference>
<keyword evidence="3" id="KW-1185">Reference proteome</keyword>
<reference evidence="2" key="2">
    <citation type="submission" date="2021-02" db="EMBL/GenBank/DDBJ databases">
        <title>Aspergillus puulaauensis MK2 genome sequence.</title>
        <authorList>
            <person name="Futagami T."/>
            <person name="Mori K."/>
            <person name="Kadooka C."/>
            <person name="Tanaka T."/>
        </authorList>
    </citation>
    <scope>NUCLEOTIDE SEQUENCE</scope>
    <source>
        <strain evidence="2">MK2</strain>
    </source>
</reference>
<sequence>MDGQVDTQDLMDSKREPAENGTNIPLDDTATTGFPESAISQKFLEYGNHASLDETMQVTAQDSGYNSSGSSAHHSPAETLSGGGDDGEPIHTRSRASSRTSISSIPASVLTNLPDGIKPMNLRDTQDYVYQPWDHHGPRAVHTIRQREATFRKPSSVRAMQMHTEDEADYDYHLTPPRRRGSQRTSDFSIRSAGSSPFKRSPFYSPTAAAGKPKVKKEYPLVLLHCTLLPPSLPVAGLVAHPDRKKILSEVLPSVYWKRWKLLEEKIGSGVLRDRGVLISHPEDMYDLLEERLLESLELQVPRLDHGHFLGRDETESDREDRLAKEDSSTEDEGDECPDCGGRVVRHNTTRKWEVKVFAANGLMRAGAWAAAWKEMEKVDVEVGLWLPSDVRAGLEKRVAEDSSHIDNGFGQPLLQEPGNILSGPPNLALTPTPQKAGSGSHVTQHRERSPSPVATRHRPQDDQKCELNARKPSEEIDLQTLLVNYIRVLANDRRNIAIVFLSALVVFVAINSKSATVVSDLRPFPDDILEFTASSGVPLQESETQPWRERTNSRTLSATVPDSTAVVAPSAEPVTFSSLDDFRDPPVERVLSGTEESQQPNLDEVSVESADFASDEGQQEQSSVDEPEKLPQTASDTAFVESDDAFFDMEDQEHSIENAQFDSEGEQQPSENEPVKLPPTKSDPASVGSVDITSAESEQPSRASENEPKEPSPTAAGTLSSDGSHAVAEAHEALQASETVSSEEALGSTASVDHTINDPPLSLDEQHNQHEKGDEAQHNEQLEKDEPSASNGQ</sequence>
<evidence type="ECO:0000313" key="2">
    <source>
        <dbReference type="EMBL" id="BCS26219.1"/>
    </source>
</evidence>
<feature type="compositionally biased region" description="Polar residues" evidence="1">
    <location>
        <begin position="737"/>
        <end position="755"/>
    </location>
</feature>
<reference evidence="2" key="1">
    <citation type="submission" date="2021-01" db="EMBL/GenBank/DDBJ databases">
        <authorList>
            <consortium name="Aspergillus puulaauensis MK2 genome sequencing consortium"/>
            <person name="Kazuki M."/>
            <person name="Futagami T."/>
        </authorList>
    </citation>
    <scope>NUCLEOTIDE SEQUENCE</scope>
    <source>
        <strain evidence="2">MK2</strain>
    </source>
</reference>
<feature type="compositionally biased region" description="Basic and acidic residues" evidence="1">
    <location>
        <begin position="765"/>
        <end position="788"/>
    </location>
</feature>
<evidence type="ECO:0008006" key="4">
    <source>
        <dbReference type="Google" id="ProtNLM"/>
    </source>
</evidence>